<dbReference type="EMBL" id="JBANRG010000108">
    <property type="protein sequence ID" value="KAK7435349.1"/>
    <property type="molecule type" value="Genomic_DNA"/>
</dbReference>
<organism evidence="2 3">
    <name type="scientific">Marasmiellus scandens</name>
    <dbReference type="NCBI Taxonomy" id="2682957"/>
    <lineage>
        <taxon>Eukaryota</taxon>
        <taxon>Fungi</taxon>
        <taxon>Dikarya</taxon>
        <taxon>Basidiomycota</taxon>
        <taxon>Agaricomycotina</taxon>
        <taxon>Agaricomycetes</taxon>
        <taxon>Agaricomycetidae</taxon>
        <taxon>Agaricales</taxon>
        <taxon>Marasmiineae</taxon>
        <taxon>Omphalotaceae</taxon>
        <taxon>Marasmiellus</taxon>
    </lineage>
</organism>
<keyword evidence="1" id="KW-1133">Transmembrane helix</keyword>
<dbReference type="Proteomes" id="UP001498398">
    <property type="component" value="Unassembled WGS sequence"/>
</dbReference>
<evidence type="ECO:0000313" key="2">
    <source>
        <dbReference type="EMBL" id="KAK7435349.1"/>
    </source>
</evidence>
<evidence type="ECO:0000313" key="3">
    <source>
        <dbReference type="Proteomes" id="UP001498398"/>
    </source>
</evidence>
<name>A0ABR1IMT2_9AGAR</name>
<accession>A0ABR1IMT2</accession>
<gene>
    <name evidence="2" type="ORF">VKT23_019700</name>
</gene>
<keyword evidence="1" id="KW-0812">Transmembrane</keyword>
<comment type="caution">
    <text evidence="2">The sequence shown here is derived from an EMBL/GenBank/DDBJ whole genome shotgun (WGS) entry which is preliminary data.</text>
</comment>
<sequence>MAGLSLYVDKKWKQTVFDKDNFTEEEKVVAERISKDRGLDVVFHKMDSNDISDEDEDEEDTGGKYQLTKDSSTQHHATCLLEFLIQQEIIRVTEGEIMDKSKRDTISKIVVIGQTLWFIIQCGARAAERLPVTNLEIMTLAFAALNFVTYSMWWNKPQRVRYPIRIDISERVLLQGDNSKKEENQGLVSQTKSSNSIWCEIKDAFNALGDTFASNWKTLSDIFNFIPLPIRIVTYPILTIINKSGDMLEGDTHYETGIKFDDIPKRLWATFFLLFVLFGGIHCIPWSFAFPTHTEQILWRVCALAVTAFPFVFPTFLVPGMKGWFGDFKEAVGIFTLIILPLLYISARFTLIVLAFMELRALSPDAYKTVEWTTLIPHI</sequence>
<feature type="transmembrane region" description="Helical" evidence="1">
    <location>
        <begin position="267"/>
        <end position="291"/>
    </location>
</feature>
<dbReference type="PANTHER" id="PTHR35043:SF7">
    <property type="entry name" value="TRANSCRIPTION FACTOR DOMAIN-CONTAINING PROTEIN"/>
    <property type="match status" value="1"/>
</dbReference>
<feature type="transmembrane region" description="Helical" evidence="1">
    <location>
        <begin position="331"/>
        <end position="357"/>
    </location>
</feature>
<dbReference type="PANTHER" id="PTHR35043">
    <property type="entry name" value="TRANSCRIPTION FACTOR DOMAIN-CONTAINING PROTEIN"/>
    <property type="match status" value="1"/>
</dbReference>
<evidence type="ECO:0000256" key="1">
    <source>
        <dbReference type="SAM" id="Phobius"/>
    </source>
</evidence>
<reference evidence="2 3" key="1">
    <citation type="submission" date="2024-01" db="EMBL/GenBank/DDBJ databases">
        <title>A draft genome for the cacao thread blight pathogen Marasmiellus scandens.</title>
        <authorList>
            <person name="Baruah I.K."/>
            <person name="Leung J."/>
            <person name="Bukari Y."/>
            <person name="Amoako-Attah I."/>
            <person name="Meinhardt L.W."/>
            <person name="Bailey B.A."/>
            <person name="Cohen S.P."/>
        </authorList>
    </citation>
    <scope>NUCLEOTIDE SEQUENCE [LARGE SCALE GENOMIC DNA]</scope>
    <source>
        <strain evidence="2 3">GH-19</strain>
    </source>
</reference>
<proteinExistence type="predicted"/>
<feature type="transmembrane region" description="Helical" evidence="1">
    <location>
        <begin position="297"/>
        <end position="319"/>
    </location>
</feature>
<keyword evidence="3" id="KW-1185">Reference proteome</keyword>
<keyword evidence="1" id="KW-0472">Membrane</keyword>
<protein>
    <submittedName>
        <fullName evidence="2">Uncharacterized protein</fullName>
    </submittedName>
</protein>